<evidence type="ECO:0000313" key="5">
    <source>
        <dbReference type="EMBL" id="KAG2496100.1"/>
    </source>
</evidence>
<feature type="compositionally biased region" description="Basic and acidic residues" evidence="4">
    <location>
        <begin position="1124"/>
        <end position="1135"/>
    </location>
</feature>
<name>A0A835YC10_9CHLO</name>
<feature type="region of interest" description="Disordered" evidence="4">
    <location>
        <begin position="1"/>
        <end position="22"/>
    </location>
</feature>
<dbReference type="PRINTS" id="PR01415">
    <property type="entry name" value="ANKYRIN"/>
</dbReference>
<evidence type="ECO:0000256" key="1">
    <source>
        <dbReference type="ARBA" id="ARBA00022737"/>
    </source>
</evidence>
<sequence>MQEPQDKNQMKEDPGELRRSARAADWQQMRMLLRRMPLRQASGGIGVWGRIMSGASKNEGDEDEAGNTALHFSVSINHLRGVRKLMRYGTPPSVRNAAGRTPLHLALEGGRLKAARILLEKGVALSKAAKKPLPELINIPDSKGVNPLLSVVAAGRLRLCKEVLKMCKELGVSVDYDAKDSQGNTLLHYAAKWGWLDELAEWMNRTTRPNKLLNCQNKEGETPMGHVLRMSASGVPSAKAKAPSLVSRMLELGALAKLPAFKEKVPPICLAAATNDKGLYDMLIAQGAKAVGAKDALGRTALHYAASKGCKSIGEDLISLGLKAYALDSQKNTPLHLAASKGQEEMVAMLLDKADDKFKALLTPNRQGLGAYHLALKAGPGDKAQASSLALIQLLGPRATEPILGKKKAVVDTPLMLAIQGHQEKVVRTLMGEMAMSPNDGNVKGELPLARVLSCATAVTYDNDSSIFDQLVAAGADMDRAGPTQHPLLAICKNNLSKFAEKAVGVLTERCGPLSWDRRDDKGYTPLALAAFFDNAWLIRHLIDDVGVDPNADAQRSQPTEPEVVGTTGALCCTKVLTAPGTVAGQTPLMCAAKGASIAALQLLLNRGADVNAVDSQGRSALQHAMHLDRAASIKVAASLLQAGARPERGIKSETGAWKQCFDLVGESWPHRAVRYGASKFLELWAGCGGSLELLASTADDADDMPGAELKVDEKGDFLDFAPTRRVDNILEEEDEELLDDANEDSEKAADEEDKEGDGAGGNASGPAGAVAEGREDGAGADSDDDCGSDVDAEVAALVAAGEVESHYPGPTPTQLLRWDEFWVEDDSLPDSDVEGDPDWADRYDICDEGDHWIDEEDVEDEIWAALRDEQRKAAAAVRADPAAFAGMGEGPAFAPYGSQSPARGAAGASTDSPDAAPPSPSMIHRVSSGLAHRLFKHRLPNAMVPPEEPQDADANTFAAGSPSKWLRRKSTGSVPGSPSASARALAPPGPFGSSSALAAAGAAAESLAAAEGGAQSPRPPASPAAGSGGPGLMARLSLRARGSLRSGGGSGGVEEGGLPPTPPRGNLVRAAGPMAEAIEDDEDGDAMTDLARNRPPSGGSGAGSARGGSGGMRAVSAGSNGSRDLRTGDSRDQLQAETAALLQDVDEADSAPAYQPQASMGGRSSGSGASRADDRNSDQRGSGVPPPEQVQTVMIGASKSARMAPAPGTAAASASSMALRGGKSARMSLGDAMLQARRGEKQALEGRSKSFMASRVASRTSMAASKSFKSMSASAGALISGTKGEKLWANEPYYQPATRYNDLPAYMKVDTEPLPDAVYAKHEAAFDARVEELLVTKPIKEDKRLEGADLRARNIDWYLKSMSPIEYPLKIGKWKSFAKMSKKAILAARLRRPCKPGEKPKIRKKKVWFGLPDLPTRPELALTSPLVYAVRLCRPKCVEVLTRLSGALPNLPDAHGVTPLSYALFLLAKERHNKSLQAIVDLLLAARPLVDTATVWNLVLKKRMAKDLARAEADAAAKGGVDALPRAQRKALKEQQQLYGYLKDNYSARDFPSVMEPLVLATLLNDVGRLTVLVRRCGANLNNAWVFLPDLPTYFKGLWEKQLGKCHSRVTPLHDLQKSANIIRSRMQDLATMRRLGKDANPYRKLWASASAGLMEMLMGMKKFISSIEIPGLTKPHPWLSPLHMSCRLGLAAISFMLIRRGAALNGGPAAAVAPKSPLEEALSYARSNCQAYGTAAERFNYNYILEQACVQEMDGNRGAISQALSEHQAKLQGYIAAIRTKAEAIKRKNPPKEAKDEKPVEEYMKAAMALQALGGKLAAFDVDSLKKISMPEANVAVLADRAKGLYKDALAMMDPVKASIKAVCLAAKILVKIVVAMMKRPIAHYDPALSCAHVLLYLRAPINLSEKQTSILMRDILDNGNGLPESDSFQSYYRWLGVEPEDVNDSAWIGSVVNEIEVLKTNVDCGYMRMDLADSAKEYDKLCKKFMASVNNSVLNNGTAGLMPSYLKPVLEEGIASAGMTKDRAGEALTAWFKAYVDSQVESAQAKVNQYNAARDKEMWALKYNLGEVPRVPDRNAVALSLLPEWLKNAPPAQDSPELDGVLTMPKTEDAIIAFIVKRFLKYDPTAQKPKPVLPPPKRPNPWEQMADPSKPDEIKWEWPKIMPREIDEQKPTIADLKSADIAMAVLRAYGSVMVSRARTLSERLQKESAARAKAAADAFINEQLRETATARQGAVSRFLSDLSQPSRFNEGPIFVAALENPMWEAATAKVGSGLRPRVLMSRLRGAAARGLVPRIADPLEFAKGLGERPMDKSPEEVLSLMEGQLGADLPPALRSALTQALTMDIDEDEEGGAAAAEPEAGAAGGAAGDSAGAGQEEGVQDPESSVATVDAEIGPAAAAMVETLQRLVREAAPTEVPSPEDMARDLAAAFVELRDPDALWEVLETKLGTRLPAAVRTEMQQGADQFMERVLAKYESAGRDMSAAIGACTLVTVGVVVAVMVLPDSADGTIEGALDDTKAMEAVETAQAAVAAVESGDILELPVREFVEDAAMARVTPALREAQAVLAPLGVDPKALVAEAVQTLLDNPAAAPDAAIDAINTALDTSLDAVGEALSADLGAACDAYGAGLELALSVDMSSLMEALDAVAEVFVSILSMLNIDDM</sequence>
<dbReference type="Pfam" id="PF12796">
    <property type="entry name" value="Ank_2"/>
    <property type="match status" value="3"/>
</dbReference>
<comment type="caution">
    <text evidence="5">The sequence shown here is derived from an EMBL/GenBank/DDBJ whole genome shotgun (WGS) entry which is preliminary data.</text>
</comment>
<gene>
    <name evidence="5" type="ORF">HYH03_005703</name>
</gene>
<keyword evidence="2 3" id="KW-0040">ANK repeat</keyword>
<feature type="compositionally biased region" description="Gly residues" evidence="4">
    <location>
        <begin position="1099"/>
        <end position="1112"/>
    </location>
</feature>
<reference evidence="5" key="1">
    <citation type="journal article" date="2020" name="bioRxiv">
        <title>Comparative genomics of Chlamydomonas.</title>
        <authorList>
            <person name="Craig R.J."/>
            <person name="Hasan A.R."/>
            <person name="Ness R.W."/>
            <person name="Keightley P.D."/>
        </authorList>
    </citation>
    <scope>NUCLEOTIDE SEQUENCE</scope>
    <source>
        <strain evidence="5">CCAP 11/70</strain>
    </source>
</reference>
<feature type="region of interest" description="Disordered" evidence="4">
    <location>
        <begin position="2351"/>
        <end position="2390"/>
    </location>
</feature>
<dbReference type="InterPro" id="IPR036770">
    <property type="entry name" value="Ankyrin_rpt-contain_sf"/>
</dbReference>
<evidence type="ECO:0000256" key="2">
    <source>
        <dbReference type="ARBA" id="ARBA00023043"/>
    </source>
</evidence>
<dbReference type="OrthoDB" id="5314041at2759"/>
<feature type="compositionally biased region" description="Gly residues" evidence="4">
    <location>
        <begin position="1046"/>
        <end position="1056"/>
    </location>
</feature>
<feature type="region of interest" description="Disordered" evidence="4">
    <location>
        <begin position="891"/>
        <end position="1190"/>
    </location>
</feature>
<feature type="compositionally biased region" description="Low complexity" evidence="4">
    <location>
        <begin position="976"/>
        <end position="1017"/>
    </location>
</feature>
<feature type="compositionally biased region" description="Acidic residues" evidence="4">
    <location>
        <begin position="1078"/>
        <end position="1087"/>
    </location>
</feature>
<dbReference type="Proteomes" id="UP000612055">
    <property type="component" value="Unassembled WGS sequence"/>
</dbReference>
<feature type="repeat" description="ANK" evidence="3">
    <location>
        <begin position="584"/>
        <end position="616"/>
    </location>
</feature>
<dbReference type="SMART" id="SM00248">
    <property type="entry name" value="ANK"/>
    <property type="match status" value="14"/>
</dbReference>
<protein>
    <submittedName>
        <fullName evidence="5">Uncharacterized protein</fullName>
    </submittedName>
</protein>
<feature type="region of interest" description="Disordered" evidence="4">
    <location>
        <begin position="2129"/>
        <end position="2153"/>
    </location>
</feature>
<evidence type="ECO:0000313" key="6">
    <source>
        <dbReference type="Proteomes" id="UP000612055"/>
    </source>
</evidence>
<feature type="repeat" description="ANK" evidence="3">
    <location>
        <begin position="297"/>
        <end position="329"/>
    </location>
</feature>
<accession>A0A835YC10</accession>
<keyword evidence="6" id="KW-1185">Reference proteome</keyword>
<feature type="repeat" description="ANK" evidence="3">
    <location>
        <begin position="98"/>
        <end position="130"/>
    </location>
</feature>
<feature type="compositionally biased region" description="Low complexity" evidence="4">
    <location>
        <begin position="1035"/>
        <end position="1045"/>
    </location>
</feature>
<feature type="compositionally biased region" description="Low complexity" evidence="4">
    <location>
        <begin position="905"/>
        <end position="915"/>
    </location>
</feature>
<feature type="repeat" description="ANK" evidence="3">
    <location>
        <begin position="330"/>
        <end position="356"/>
    </location>
</feature>
<feature type="repeat" description="ANK" evidence="3">
    <location>
        <begin position="65"/>
        <end position="97"/>
    </location>
</feature>
<evidence type="ECO:0000256" key="3">
    <source>
        <dbReference type="PROSITE-ProRule" id="PRU00023"/>
    </source>
</evidence>
<evidence type="ECO:0000256" key="4">
    <source>
        <dbReference type="SAM" id="MobiDB-lite"/>
    </source>
</evidence>
<dbReference type="PANTHER" id="PTHR24198">
    <property type="entry name" value="ANKYRIN REPEAT AND PROTEIN KINASE DOMAIN-CONTAINING PROTEIN"/>
    <property type="match status" value="1"/>
</dbReference>
<keyword evidence="1" id="KW-0677">Repeat</keyword>
<feature type="compositionally biased region" description="Low complexity" evidence="4">
    <location>
        <begin position="2355"/>
        <end position="2364"/>
    </location>
</feature>
<dbReference type="PANTHER" id="PTHR24198:SF165">
    <property type="entry name" value="ANKYRIN REPEAT-CONTAINING PROTEIN-RELATED"/>
    <property type="match status" value="1"/>
</dbReference>
<dbReference type="InterPro" id="IPR002110">
    <property type="entry name" value="Ankyrin_rpt"/>
</dbReference>
<feature type="compositionally biased region" description="Basic and acidic residues" evidence="4">
    <location>
        <begin position="1"/>
        <end position="19"/>
    </location>
</feature>
<dbReference type="EMBL" id="JAEHOE010000020">
    <property type="protein sequence ID" value="KAG2496100.1"/>
    <property type="molecule type" value="Genomic_DNA"/>
</dbReference>
<proteinExistence type="predicted"/>
<organism evidence="5 6">
    <name type="scientific">Edaphochlamys debaryana</name>
    <dbReference type="NCBI Taxonomy" id="47281"/>
    <lineage>
        <taxon>Eukaryota</taxon>
        <taxon>Viridiplantae</taxon>
        <taxon>Chlorophyta</taxon>
        <taxon>core chlorophytes</taxon>
        <taxon>Chlorophyceae</taxon>
        <taxon>CS clade</taxon>
        <taxon>Chlamydomonadales</taxon>
        <taxon>Chlamydomonadales incertae sedis</taxon>
        <taxon>Edaphochlamys</taxon>
    </lineage>
</organism>
<dbReference type="Gene3D" id="1.25.40.20">
    <property type="entry name" value="Ankyrin repeat-containing domain"/>
    <property type="match status" value="5"/>
</dbReference>
<dbReference type="SUPFAM" id="SSF48403">
    <property type="entry name" value="Ankyrin repeat"/>
    <property type="match status" value="4"/>
</dbReference>
<dbReference type="PROSITE" id="PS50088">
    <property type="entry name" value="ANK_REPEAT"/>
    <property type="match status" value="5"/>
</dbReference>
<feature type="compositionally biased region" description="Low complexity" evidence="4">
    <location>
        <begin position="2371"/>
        <end position="2380"/>
    </location>
</feature>
<dbReference type="PROSITE" id="PS50297">
    <property type="entry name" value="ANK_REP_REGION"/>
    <property type="match status" value="3"/>
</dbReference>
<feature type="compositionally biased region" description="Acidic residues" evidence="4">
    <location>
        <begin position="732"/>
        <end position="756"/>
    </location>
</feature>
<feature type="region of interest" description="Disordered" evidence="4">
    <location>
        <begin position="732"/>
        <end position="789"/>
    </location>
</feature>